<dbReference type="InterPro" id="IPR011990">
    <property type="entry name" value="TPR-like_helical_dom_sf"/>
</dbReference>
<dbReference type="AlphaFoldDB" id="A0A6G8RYX3"/>
<organism evidence="1 2">
    <name type="scientific">Acinetobacter shaoyimingii</name>
    <dbReference type="NCBI Taxonomy" id="2715164"/>
    <lineage>
        <taxon>Bacteria</taxon>
        <taxon>Pseudomonadati</taxon>
        <taxon>Pseudomonadota</taxon>
        <taxon>Gammaproteobacteria</taxon>
        <taxon>Moraxellales</taxon>
        <taxon>Moraxellaceae</taxon>
        <taxon>Acinetobacter</taxon>
    </lineage>
</organism>
<dbReference type="KEGG" id="asha:G8E00_14565"/>
<dbReference type="EMBL" id="CP049801">
    <property type="protein sequence ID" value="QIO07071.1"/>
    <property type="molecule type" value="Genomic_DNA"/>
</dbReference>
<evidence type="ECO:0000313" key="2">
    <source>
        <dbReference type="Proteomes" id="UP000502297"/>
    </source>
</evidence>
<name>A0A6G8RYX3_9GAMM</name>
<accession>A0A6G8RYX3</accession>
<dbReference type="Gene3D" id="1.25.40.10">
    <property type="entry name" value="Tetratricopeptide repeat domain"/>
    <property type="match status" value="1"/>
</dbReference>
<dbReference type="SUPFAM" id="SSF48452">
    <property type="entry name" value="TPR-like"/>
    <property type="match status" value="1"/>
</dbReference>
<reference evidence="1 2" key="1">
    <citation type="submission" date="2020-03" db="EMBL/GenBank/DDBJ databases">
        <authorList>
            <person name="Zhu W."/>
        </authorList>
    </citation>
    <scope>NUCLEOTIDE SEQUENCE [LARGE SCALE GENOMIC DNA]</scope>
    <source>
        <strain evidence="1 2">323-1</strain>
    </source>
</reference>
<proteinExistence type="predicted"/>
<evidence type="ECO:0000313" key="1">
    <source>
        <dbReference type="EMBL" id="QIO07071.1"/>
    </source>
</evidence>
<keyword evidence="2" id="KW-1185">Reference proteome</keyword>
<gene>
    <name evidence="1" type="ORF">G8E00_14565</name>
</gene>
<evidence type="ECO:0008006" key="3">
    <source>
        <dbReference type="Google" id="ProtNLM"/>
    </source>
</evidence>
<dbReference type="Proteomes" id="UP000502297">
    <property type="component" value="Chromosome"/>
</dbReference>
<sequence>MYYWNQDNFTGLKHIYDHFKNDAYFALYAEYCHFRESGLRKVAFQKLKQFIQHCESLDMKVQQHIVITLIELIYNHSAIHQLISDPLKHYLIKVFSEWQATEPHDVLTYQWLGYLCYEIEYYQKALELDPNNQFCLIKLAQFHLDKIDWQTHHLHESFLIGELEHAYEHLGLAQSLLEKIKPSDQKQKLEIDYRYYDTLLHTWENYKNNNAKISFSDWCDQYQIDFHEYMTFYYSK</sequence>
<protein>
    <recommendedName>
        <fullName evidence="3">Tetratricopeptide repeat protein</fullName>
    </recommendedName>
</protein>
<dbReference type="RefSeq" id="WP_166225761.1">
    <property type="nucleotide sequence ID" value="NZ_CP049801.1"/>
</dbReference>